<protein>
    <recommendedName>
        <fullName evidence="1">Peptidase S9 prolyl oligopeptidase catalytic domain-containing protein</fullName>
    </recommendedName>
</protein>
<organism evidence="2 3">
    <name type="scientific">Thermanaerothrix daxensis</name>
    <dbReference type="NCBI Taxonomy" id="869279"/>
    <lineage>
        <taxon>Bacteria</taxon>
        <taxon>Bacillati</taxon>
        <taxon>Chloroflexota</taxon>
        <taxon>Anaerolineae</taxon>
        <taxon>Anaerolineales</taxon>
        <taxon>Anaerolineaceae</taxon>
        <taxon>Thermanaerothrix</taxon>
    </lineage>
</organism>
<dbReference type="AlphaFoldDB" id="A0A0P6XGY7"/>
<dbReference type="Gene3D" id="3.40.50.1820">
    <property type="entry name" value="alpha/beta hydrolase"/>
    <property type="match status" value="1"/>
</dbReference>
<dbReference type="PANTHER" id="PTHR43358:SF4">
    <property type="entry name" value="ALPHA_BETA HYDROLASE FOLD-1 DOMAIN-CONTAINING PROTEIN"/>
    <property type="match status" value="1"/>
</dbReference>
<reference evidence="2 3" key="1">
    <citation type="submission" date="2015-07" db="EMBL/GenBank/DDBJ databases">
        <title>Whole genome sequence of Thermanaerothrix daxensis DSM 23592.</title>
        <authorList>
            <person name="Hemp J."/>
            <person name="Ward L.M."/>
            <person name="Pace L.A."/>
            <person name="Fischer W.W."/>
        </authorList>
    </citation>
    <scope>NUCLEOTIDE SEQUENCE [LARGE SCALE GENOMIC DNA]</scope>
    <source>
        <strain evidence="2 3">GNS-1</strain>
    </source>
</reference>
<dbReference type="Pfam" id="PF00326">
    <property type="entry name" value="Peptidase_S9"/>
    <property type="match status" value="1"/>
</dbReference>
<dbReference type="InterPro" id="IPR052920">
    <property type="entry name" value="DNA-binding_regulatory"/>
</dbReference>
<dbReference type="STRING" id="869279.SE15_10130"/>
<evidence type="ECO:0000313" key="3">
    <source>
        <dbReference type="Proteomes" id="UP000050544"/>
    </source>
</evidence>
<accession>A0A0P6XGY7</accession>
<keyword evidence="3" id="KW-1185">Reference proteome</keyword>
<dbReference type="EMBL" id="LGKO01000005">
    <property type="protein sequence ID" value="KPL82492.1"/>
    <property type="molecule type" value="Genomic_DNA"/>
</dbReference>
<dbReference type="GO" id="GO:0008236">
    <property type="term" value="F:serine-type peptidase activity"/>
    <property type="evidence" value="ECO:0007669"/>
    <property type="project" value="InterPro"/>
</dbReference>
<sequence>MSFFLASAPLLGEMIATTAPLRSLKNPPSDLNLAYEEVAFPTTDGLTLRGWFFPTSSSDAPAILYAPATAKDQRQGLSLVRPLHDAGFHVLLFSYRGSGESEGNRFAFSYGARESQDVDAAVQYLTETRGLPCVGGIGHSAGAVALILSAARTPNLRAVVAAAPFPSLADAWRVNRPAFFPVPLYEHVMRLSEWRKGFSRDEVRPLDVVHRLSPRPILFVFGRADRRIPPEEAVRLYAAAENPKAIIWLPNATHEQVRSPGLDHLMPQLIHFFHTSLSTAPECQHILTSP</sequence>
<dbReference type="PANTHER" id="PTHR43358">
    <property type="entry name" value="ALPHA/BETA-HYDROLASE"/>
    <property type="match status" value="1"/>
</dbReference>
<dbReference type="GO" id="GO:0006508">
    <property type="term" value="P:proteolysis"/>
    <property type="evidence" value="ECO:0007669"/>
    <property type="project" value="InterPro"/>
</dbReference>
<name>A0A0P6XGY7_9CHLR</name>
<proteinExistence type="predicted"/>
<dbReference type="InterPro" id="IPR029058">
    <property type="entry name" value="AB_hydrolase_fold"/>
</dbReference>
<comment type="caution">
    <text evidence="2">The sequence shown here is derived from an EMBL/GenBank/DDBJ whole genome shotgun (WGS) entry which is preliminary data.</text>
</comment>
<feature type="domain" description="Peptidase S9 prolyl oligopeptidase catalytic" evidence="1">
    <location>
        <begin position="82"/>
        <end position="254"/>
    </location>
</feature>
<dbReference type="Proteomes" id="UP000050544">
    <property type="component" value="Unassembled WGS sequence"/>
</dbReference>
<gene>
    <name evidence="2" type="ORF">SE15_10130</name>
</gene>
<evidence type="ECO:0000313" key="2">
    <source>
        <dbReference type="EMBL" id="KPL82492.1"/>
    </source>
</evidence>
<dbReference type="SUPFAM" id="SSF53474">
    <property type="entry name" value="alpha/beta-Hydrolases"/>
    <property type="match status" value="1"/>
</dbReference>
<dbReference type="InterPro" id="IPR001375">
    <property type="entry name" value="Peptidase_S9_cat"/>
</dbReference>
<evidence type="ECO:0000259" key="1">
    <source>
        <dbReference type="Pfam" id="PF00326"/>
    </source>
</evidence>